<reference evidence="2 3" key="1">
    <citation type="submission" date="2024-03" db="EMBL/GenBank/DDBJ databases">
        <title>Genome-scale model development and genomic sequencing of the oleaginous clade Lipomyces.</title>
        <authorList>
            <consortium name="Lawrence Berkeley National Laboratory"/>
            <person name="Czajka J.J."/>
            <person name="Han Y."/>
            <person name="Kim J."/>
            <person name="Mondo S.J."/>
            <person name="Hofstad B.A."/>
            <person name="Robles A."/>
            <person name="Haridas S."/>
            <person name="Riley R."/>
            <person name="LaButti K."/>
            <person name="Pangilinan J."/>
            <person name="Andreopoulos W."/>
            <person name="Lipzen A."/>
            <person name="Yan J."/>
            <person name="Wang M."/>
            <person name="Ng V."/>
            <person name="Grigoriev I.V."/>
            <person name="Spatafora J.W."/>
            <person name="Magnuson J.K."/>
            <person name="Baker S.E."/>
            <person name="Pomraning K.R."/>
        </authorList>
    </citation>
    <scope>NUCLEOTIDE SEQUENCE [LARGE SCALE GENOMIC DNA]</scope>
    <source>
        <strain evidence="2 3">Phaff 52-87</strain>
    </source>
</reference>
<keyword evidence="3" id="KW-1185">Reference proteome</keyword>
<feature type="region of interest" description="Disordered" evidence="1">
    <location>
        <begin position="1"/>
        <end position="32"/>
    </location>
</feature>
<feature type="compositionally biased region" description="Basic residues" evidence="1">
    <location>
        <begin position="13"/>
        <end position="23"/>
    </location>
</feature>
<feature type="compositionally biased region" description="Polar residues" evidence="1">
    <location>
        <begin position="271"/>
        <end position="280"/>
    </location>
</feature>
<feature type="compositionally biased region" description="Polar residues" evidence="1">
    <location>
        <begin position="289"/>
        <end position="301"/>
    </location>
</feature>
<feature type="region of interest" description="Disordered" evidence="1">
    <location>
        <begin position="470"/>
        <end position="523"/>
    </location>
</feature>
<protein>
    <submittedName>
        <fullName evidence="2">Uncharacterized protein</fullName>
    </submittedName>
</protein>
<evidence type="ECO:0000313" key="2">
    <source>
        <dbReference type="EMBL" id="KAK7204842.1"/>
    </source>
</evidence>
<evidence type="ECO:0000256" key="1">
    <source>
        <dbReference type="SAM" id="MobiDB-lite"/>
    </source>
</evidence>
<accession>A0ABR1F4W4</accession>
<feature type="compositionally biased region" description="Low complexity" evidence="1">
    <location>
        <begin position="486"/>
        <end position="500"/>
    </location>
</feature>
<feature type="compositionally biased region" description="Polar residues" evidence="1">
    <location>
        <begin position="65"/>
        <end position="85"/>
    </location>
</feature>
<feature type="region of interest" description="Disordered" evidence="1">
    <location>
        <begin position="53"/>
        <end position="127"/>
    </location>
</feature>
<feature type="compositionally biased region" description="Low complexity" evidence="1">
    <location>
        <begin position="261"/>
        <end position="270"/>
    </location>
</feature>
<feature type="compositionally biased region" description="Basic and acidic residues" evidence="1">
    <location>
        <begin position="1"/>
        <end position="12"/>
    </location>
</feature>
<proteinExistence type="predicted"/>
<name>A0ABR1F4W4_9ASCO</name>
<feature type="region of interest" description="Disordered" evidence="1">
    <location>
        <begin position="257"/>
        <end position="313"/>
    </location>
</feature>
<dbReference type="GeneID" id="90040297"/>
<dbReference type="Proteomes" id="UP001498771">
    <property type="component" value="Unassembled WGS sequence"/>
</dbReference>
<feature type="region of interest" description="Disordered" evidence="1">
    <location>
        <begin position="184"/>
        <end position="229"/>
    </location>
</feature>
<dbReference type="EMBL" id="JBBJBU010000007">
    <property type="protein sequence ID" value="KAK7204842.1"/>
    <property type="molecule type" value="Genomic_DNA"/>
</dbReference>
<comment type="caution">
    <text evidence="2">The sequence shown here is derived from an EMBL/GenBank/DDBJ whole genome shotgun (WGS) entry which is preliminary data.</text>
</comment>
<feature type="compositionally biased region" description="Polar residues" evidence="1">
    <location>
        <begin position="363"/>
        <end position="384"/>
    </location>
</feature>
<feature type="compositionally biased region" description="Polar residues" evidence="1">
    <location>
        <begin position="512"/>
        <end position="523"/>
    </location>
</feature>
<feature type="compositionally biased region" description="Low complexity" evidence="1">
    <location>
        <begin position="107"/>
        <end position="116"/>
    </location>
</feature>
<feature type="region of interest" description="Disordered" evidence="1">
    <location>
        <begin position="402"/>
        <end position="421"/>
    </location>
</feature>
<organism evidence="2 3">
    <name type="scientific">Myxozyma melibiosi</name>
    <dbReference type="NCBI Taxonomy" id="54550"/>
    <lineage>
        <taxon>Eukaryota</taxon>
        <taxon>Fungi</taxon>
        <taxon>Dikarya</taxon>
        <taxon>Ascomycota</taxon>
        <taxon>Saccharomycotina</taxon>
        <taxon>Lipomycetes</taxon>
        <taxon>Lipomycetales</taxon>
        <taxon>Lipomycetaceae</taxon>
        <taxon>Myxozyma</taxon>
    </lineage>
</organism>
<dbReference type="RefSeq" id="XP_064767875.1">
    <property type="nucleotide sequence ID" value="XM_064914785.1"/>
</dbReference>
<sequence>MRDAQTERDKRKYSSMKLARRRTLSSPQDVAATAANDAAAAAAAAARSVADGSVYGSLSRHESVRSTTYRDTGSLFRSKTMTGKPTYSLRRRGPVPQPQSSGYAYAPGKPGAVVSSGGSGGTVSGRGRKTFLQSVKGMFSFDRKGRKTVSSVIDVEEVDRLENEMLQSQVAESAAREYLFDEPSELGDLPQQQHRESDSYNPYLGFRQFSGEPRRQTGVEGDAGQQSAILIDRTNDSFGGESDSLYAISQVPPLEPRRLRQQQSQHQQQQKTNHSTSSYMSFIRRLQDRGSTATASATEDNNAPPAQKPRIANVKTVFPNYSKRRAPPVPSSQPAVVSTTSFYAAEEVTEIGRFRVPGEPSRASPSDQSRQDPTSRNVSSSTNTAWKLGSVRDKLYKLFSNSEASRETDGERSPQRARLRSVDRPLSEVFASCNVDDASRMRNDSREASDLLKVPAQEWRSSSLSENLYTPSPTWTINKPDSVTESSRAPLNANSSSSASEQPPGARDGTVRMSSSITSTTSKNPFLGMVAEQSTKVRKLSSFFPHYGIPTSRSTALSLTSEERAGASSVFTGTSGFSPDWDRASNKTSERPGAKVAVEDGDVTISKISFDSDLMRSTQSFANRESAAGALVSTEAAAMQSTTSETASDNNVLASVVMDPTYRDTARW</sequence>
<gene>
    <name evidence="2" type="ORF">BZA70DRAFT_305091</name>
</gene>
<evidence type="ECO:0000313" key="3">
    <source>
        <dbReference type="Proteomes" id="UP001498771"/>
    </source>
</evidence>
<feature type="compositionally biased region" description="Polar residues" evidence="1">
    <location>
        <begin position="470"/>
        <end position="485"/>
    </location>
</feature>
<feature type="region of interest" description="Disordered" evidence="1">
    <location>
        <begin position="353"/>
        <end position="384"/>
    </location>
</feature>
<feature type="compositionally biased region" description="Basic and acidic residues" evidence="1">
    <location>
        <begin position="404"/>
        <end position="421"/>
    </location>
</feature>